<evidence type="ECO:0000313" key="2">
    <source>
        <dbReference type="EMBL" id="PWN95354.1"/>
    </source>
</evidence>
<dbReference type="EMBL" id="KZ819305">
    <property type="protein sequence ID" value="PWN95354.1"/>
    <property type="molecule type" value="Genomic_DNA"/>
</dbReference>
<accession>A0A316Z2P4</accession>
<evidence type="ECO:0000313" key="3">
    <source>
        <dbReference type="Proteomes" id="UP000245946"/>
    </source>
</evidence>
<feature type="region of interest" description="Disordered" evidence="1">
    <location>
        <begin position="52"/>
        <end position="72"/>
    </location>
</feature>
<dbReference type="RefSeq" id="XP_025595633.1">
    <property type="nucleotide sequence ID" value="XM_025743383.1"/>
</dbReference>
<sequence length="72" mass="7736">MPRKAALAAGACALPAKVQVLLARGLDLHAQTEPSRILSCVLALVRTSLKSDEPQQHSLLSQRPRSLPARDL</sequence>
<organism evidence="2 3">
    <name type="scientific">Tilletiopsis washingtonensis</name>
    <dbReference type="NCBI Taxonomy" id="58919"/>
    <lineage>
        <taxon>Eukaryota</taxon>
        <taxon>Fungi</taxon>
        <taxon>Dikarya</taxon>
        <taxon>Basidiomycota</taxon>
        <taxon>Ustilaginomycotina</taxon>
        <taxon>Exobasidiomycetes</taxon>
        <taxon>Entylomatales</taxon>
        <taxon>Entylomatales incertae sedis</taxon>
        <taxon>Tilletiopsis</taxon>
    </lineage>
</organism>
<proteinExistence type="predicted"/>
<dbReference type="GeneID" id="37270927"/>
<keyword evidence="3" id="KW-1185">Reference proteome</keyword>
<dbReference type="AlphaFoldDB" id="A0A316Z2P4"/>
<reference evidence="2 3" key="1">
    <citation type="journal article" date="2018" name="Mol. Biol. Evol.">
        <title>Broad Genomic Sampling Reveals a Smut Pathogenic Ancestry of the Fungal Clade Ustilaginomycotina.</title>
        <authorList>
            <person name="Kijpornyongpan T."/>
            <person name="Mondo S.J."/>
            <person name="Barry K."/>
            <person name="Sandor L."/>
            <person name="Lee J."/>
            <person name="Lipzen A."/>
            <person name="Pangilinan J."/>
            <person name="LaButti K."/>
            <person name="Hainaut M."/>
            <person name="Henrissat B."/>
            <person name="Grigoriev I.V."/>
            <person name="Spatafora J.W."/>
            <person name="Aime M.C."/>
        </authorList>
    </citation>
    <scope>NUCLEOTIDE SEQUENCE [LARGE SCALE GENOMIC DNA]</scope>
    <source>
        <strain evidence="2 3">MCA 4186</strain>
    </source>
</reference>
<protein>
    <submittedName>
        <fullName evidence="2">Uncharacterized protein</fullName>
    </submittedName>
</protein>
<name>A0A316Z2P4_9BASI</name>
<gene>
    <name evidence="2" type="ORF">FA09DRAFT_332255</name>
</gene>
<evidence type="ECO:0000256" key="1">
    <source>
        <dbReference type="SAM" id="MobiDB-lite"/>
    </source>
</evidence>
<dbReference type="Proteomes" id="UP000245946">
    <property type="component" value="Unassembled WGS sequence"/>
</dbReference>